<feature type="region of interest" description="Disordered" evidence="6">
    <location>
        <begin position="1"/>
        <end position="22"/>
    </location>
</feature>
<organism evidence="7 8">
    <name type="scientific">Candidatus Campbellbacteria bacterium CG10_big_fil_rev_8_21_14_0_10_35_52</name>
    <dbReference type="NCBI Taxonomy" id="1974527"/>
    <lineage>
        <taxon>Bacteria</taxon>
        <taxon>Candidatus Campbelliibacteriota</taxon>
    </lineage>
</organism>
<dbReference type="InterPro" id="IPR002677">
    <property type="entry name" value="Ribosomal_bL32"/>
</dbReference>
<dbReference type="SUPFAM" id="SSF57829">
    <property type="entry name" value="Zn-binding ribosomal proteins"/>
    <property type="match status" value="1"/>
</dbReference>
<evidence type="ECO:0000256" key="3">
    <source>
        <dbReference type="ARBA" id="ARBA00023274"/>
    </source>
</evidence>
<gene>
    <name evidence="5 7" type="primary">rpmF</name>
    <name evidence="7" type="ORF">COT82_00045</name>
</gene>
<dbReference type="GO" id="GO:0003735">
    <property type="term" value="F:structural constituent of ribosome"/>
    <property type="evidence" value="ECO:0007669"/>
    <property type="project" value="InterPro"/>
</dbReference>
<dbReference type="GO" id="GO:0006412">
    <property type="term" value="P:translation"/>
    <property type="evidence" value="ECO:0007669"/>
    <property type="project" value="UniProtKB-UniRule"/>
</dbReference>
<proteinExistence type="inferred from homology"/>
<protein>
    <recommendedName>
        <fullName evidence="4 5">Large ribosomal subunit protein bL32</fullName>
    </recommendedName>
</protein>
<evidence type="ECO:0000256" key="4">
    <source>
        <dbReference type="ARBA" id="ARBA00035178"/>
    </source>
</evidence>
<keyword evidence="2 5" id="KW-0689">Ribosomal protein</keyword>
<accession>A0A2M6WW53</accession>
<reference evidence="8" key="1">
    <citation type="submission" date="2017-09" db="EMBL/GenBank/DDBJ databases">
        <title>Depth-based differentiation of microbial function through sediment-hosted aquifers and enrichment of novel symbionts in the deep terrestrial subsurface.</title>
        <authorList>
            <person name="Probst A.J."/>
            <person name="Ladd B."/>
            <person name="Jarett J.K."/>
            <person name="Geller-Mcgrath D.E."/>
            <person name="Sieber C.M.K."/>
            <person name="Emerson J.B."/>
            <person name="Anantharaman K."/>
            <person name="Thomas B.C."/>
            <person name="Malmstrom R."/>
            <person name="Stieglmeier M."/>
            <person name="Klingl A."/>
            <person name="Woyke T."/>
            <person name="Ryan C.M."/>
            <person name="Banfield J.F."/>
        </authorList>
    </citation>
    <scope>NUCLEOTIDE SEQUENCE [LARGE SCALE GENOMIC DNA]</scope>
</reference>
<dbReference type="PANTHER" id="PTHR35534">
    <property type="entry name" value="50S RIBOSOMAL PROTEIN L32"/>
    <property type="match status" value="1"/>
</dbReference>
<evidence type="ECO:0000256" key="2">
    <source>
        <dbReference type="ARBA" id="ARBA00022980"/>
    </source>
</evidence>
<comment type="caution">
    <text evidence="7">The sequence shown here is derived from an EMBL/GenBank/DDBJ whole genome shotgun (WGS) entry which is preliminary data.</text>
</comment>
<comment type="similarity">
    <text evidence="1 5">Belongs to the bacterial ribosomal protein bL32 family.</text>
</comment>
<dbReference type="Pfam" id="PF01783">
    <property type="entry name" value="Ribosomal_L32p"/>
    <property type="match status" value="1"/>
</dbReference>
<evidence type="ECO:0000256" key="5">
    <source>
        <dbReference type="HAMAP-Rule" id="MF_00340"/>
    </source>
</evidence>
<evidence type="ECO:0000313" key="7">
    <source>
        <dbReference type="EMBL" id="PIT97017.1"/>
    </source>
</evidence>
<evidence type="ECO:0000313" key="8">
    <source>
        <dbReference type="Proteomes" id="UP000230481"/>
    </source>
</evidence>
<dbReference type="EMBL" id="PFAA01000001">
    <property type="protein sequence ID" value="PIT97017.1"/>
    <property type="molecule type" value="Genomic_DNA"/>
</dbReference>
<keyword evidence="3 5" id="KW-0687">Ribonucleoprotein</keyword>
<feature type="region of interest" description="Disordered" evidence="6">
    <location>
        <begin position="69"/>
        <end position="98"/>
    </location>
</feature>
<dbReference type="Proteomes" id="UP000230481">
    <property type="component" value="Unassembled WGS sequence"/>
</dbReference>
<dbReference type="InterPro" id="IPR011332">
    <property type="entry name" value="Ribosomal_zn-bd"/>
</dbReference>
<dbReference type="PANTHER" id="PTHR35534:SF1">
    <property type="entry name" value="LARGE RIBOSOMAL SUBUNIT PROTEIN BL32"/>
    <property type="match status" value="1"/>
</dbReference>
<evidence type="ECO:0000256" key="6">
    <source>
        <dbReference type="SAM" id="MobiDB-lite"/>
    </source>
</evidence>
<dbReference type="NCBIfam" id="TIGR01031">
    <property type="entry name" value="rpmF_bact"/>
    <property type="match status" value="1"/>
</dbReference>
<feature type="compositionally biased region" description="Basic and acidic residues" evidence="6">
    <location>
        <begin position="85"/>
        <end position="98"/>
    </location>
</feature>
<feature type="compositionally biased region" description="Basic residues" evidence="6">
    <location>
        <begin position="1"/>
        <end position="19"/>
    </location>
</feature>
<evidence type="ECO:0000256" key="1">
    <source>
        <dbReference type="ARBA" id="ARBA00008560"/>
    </source>
</evidence>
<dbReference type="GO" id="GO:0015934">
    <property type="term" value="C:large ribosomal subunit"/>
    <property type="evidence" value="ECO:0007669"/>
    <property type="project" value="InterPro"/>
</dbReference>
<dbReference type="HAMAP" id="MF_00340">
    <property type="entry name" value="Ribosomal_bL32"/>
    <property type="match status" value="1"/>
</dbReference>
<dbReference type="AlphaFoldDB" id="A0A2M6WW53"/>
<name>A0A2M6WW53_9BACT</name>
<dbReference type="InterPro" id="IPR044957">
    <property type="entry name" value="Ribosomal_bL32_bact"/>
</dbReference>
<sequence>MTVRMRHTKSHTANRRSHHGLKEPRISLCPDCKAPHKRHNVCLSCGRYRGRVIIDMTAKFEKKQAKAKAKREAMNEEAASEPEQTEDKILNAEELSKK</sequence>